<dbReference type="EMBL" id="DQFB01000004">
    <property type="protein sequence ID" value="HCQ40723.1"/>
    <property type="molecule type" value="Genomic_DNA"/>
</dbReference>
<dbReference type="Gene3D" id="3.20.20.80">
    <property type="entry name" value="Glycosidases"/>
    <property type="match status" value="1"/>
</dbReference>
<evidence type="ECO:0000256" key="1">
    <source>
        <dbReference type="SAM" id="Phobius"/>
    </source>
</evidence>
<proteinExistence type="predicted"/>
<dbReference type="Proteomes" id="UP000262056">
    <property type="component" value="Unassembled WGS sequence"/>
</dbReference>
<evidence type="ECO:0000313" key="3">
    <source>
        <dbReference type="Proteomes" id="UP000262056"/>
    </source>
</evidence>
<keyword evidence="1" id="KW-0812">Transmembrane</keyword>
<name>A0A656PMY5_UNCKA</name>
<reference evidence="2 3" key="1">
    <citation type="journal article" date="2018" name="Nat. Biotechnol.">
        <title>A standardized bacterial taxonomy based on genome phylogeny substantially revises the tree of life.</title>
        <authorList>
            <person name="Parks D.H."/>
            <person name="Chuvochina M."/>
            <person name="Waite D.W."/>
            <person name="Rinke C."/>
            <person name="Skarshewski A."/>
            <person name="Chaumeil P.A."/>
            <person name="Hugenholtz P."/>
        </authorList>
    </citation>
    <scope>NUCLEOTIDE SEQUENCE [LARGE SCALE GENOMIC DNA]</scope>
    <source>
        <strain evidence="2">UBA12021</strain>
    </source>
</reference>
<keyword evidence="1" id="KW-0472">Membrane</keyword>
<feature type="transmembrane region" description="Helical" evidence="1">
    <location>
        <begin position="30"/>
        <end position="49"/>
    </location>
</feature>
<evidence type="ECO:0008006" key="4">
    <source>
        <dbReference type="Google" id="ProtNLM"/>
    </source>
</evidence>
<organism evidence="2 3">
    <name type="scientific">candidate division WWE3 bacterium</name>
    <dbReference type="NCBI Taxonomy" id="2053526"/>
    <lineage>
        <taxon>Bacteria</taxon>
        <taxon>Katanobacteria</taxon>
    </lineage>
</organism>
<gene>
    <name evidence="2" type="ORF">DIU24_03385</name>
</gene>
<keyword evidence="1" id="KW-1133">Transmembrane helix</keyword>
<accession>A0A656PMY5</accession>
<protein>
    <recommendedName>
        <fullName evidence="4">Glycoside hydrolase family 5 domain-containing protein</fullName>
    </recommendedName>
</protein>
<dbReference type="AlphaFoldDB" id="A0A656PMY5"/>
<sequence length="360" mass="42726">MFRRQTALQKQASKAWEYIRKLFGLTLTRIVLVILIVLIAFPFVLFYFLKPESENDNRYGVTFSNKYASQIGLDWKDAYIKVLDDLGARNLRLVAYWDDIEVTPQNYNYKDIKWQLEQAEKRNANVILAVGRKVPRYPECFEPSWWRGMSSEDERNKELFEYVIRTVMELQSYNSVKMWQVENEPFFPFGECLPVKKATVEQEVQLVRALDERPILIQDSGEGGFWFPSYQMADYLGISMYRKIWYDFWGTLTKSAFYFQYPLSHWSYGVRARMTGVPIERIIVTELQAEPWGPAINSKLSNEEKNQTMSVTDFLSTITYAQKSGFRDLYFWGAEWWLWEKEQNATPTYWDMAKALFRQK</sequence>
<comment type="caution">
    <text evidence="2">The sequence shown here is derived from an EMBL/GenBank/DDBJ whole genome shotgun (WGS) entry which is preliminary data.</text>
</comment>
<evidence type="ECO:0000313" key="2">
    <source>
        <dbReference type="EMBL" id="HCQ40723.1"/>
    </source>
</evidence>
<dbReference type="InterPro" id="IPR017853">
    <property type="entry name" value="GH"/>
</dbReference>
<dbReference type="SUPFAM" id="SSF51445">
    <property type="entry name" value="(Trans)glycosidases"/>
    <property type="match status" value="1"/>
</dbReference>